<name>A0A1Y1UCE4_9TREE</name>
<dbReference type="PANTHER" id="PTHR23240:SF8">
    <property type="entry name" value="PROTEIN ARTEMIS"/>
    <property type="match status" value="1"/>
</dbReference>
<dbReference type="InterPro" id="IPR036866">
    <property type="entry name" value="RibonucZ/Hydroxyglut_hydro"/>
</dbReference>
<gene>
    <name evidence="5" type="ORF">BD324DRAFT_634801</name>
</gene>
<dbReference type="RefSeq" id="XP_021868987.1">
    <property type="nucleotide sequence ID" value="XM_022016758.1"/>
</dbReference>
<protein>
    <submittedName>
        <fullName evidence="5">Beta-lactamase-like protein</fullName>
    </submittedName>
</protein>
<dbReference type="AlphaFoldDB" id="A0A1Y1UCE4"/>
<evidence type="ECO:0000256" key="4">
    <source>
        <dbReference type="SAM" id="MobiDB-lite"/>
    </source>
</evidence>
<comment type="caution">
    <text evidence="5">The sequence shown here is derived from an EMBL/GenBank/DDBJ whole genome shotgun (WGS) entry which is preliminary data.</text>
</comment>
<organism evidence="5 6">
    <name type="scientific">Kockovaella imperatae</name>
    <dbReference type="NCBI Taxonomy" id="4999"/>
    <lineage>
        <taxon>Eukaryota</taxon>
        <taxon>Fungi</taxon>
        <taxon>Dikarya</taxon>
        <taxon>Basidiomycota</taxon>
        <taxon>Agaricomycotina</taxon>
        <taxon>Tremellomycetes</taxon>
        <taxon>Tremellales</taxon>
        <taxon>Cuniculitremaceae</taxon>
        <taxon>Kockovaella</taxon>
    </lineage>
</organism>
<keyword evidence="2" id="KW-0378">Hydrolase</keyword>
<dbReference type="EMBL" id="NBSH01000013">
    <property type="protein sequence ID" value="ORX34745.1"/>
    <property type="molecule type" value="Genomic_DNA"/>
</dbReference>
<dbReference type="GeneID" id="33558567"/>
<dbReference type="Gene3D" id="3.40.50.12650">
    <property type="match status" value="1"/>
</dbReference>
<keyword evidence="6" id="KW-1185">Reference proteome</keyword>
<dbReference type="OrthoDB" id="5561659at2759"/>
<dbReference type="GO" id="GO:0035312">
    <property type="term" value="F:5'-3' DNA exonuclease activity"/>
    <property type="evidence" value="ECO:0007669"/>
    <property type="project" value="TreeGrafter"/>
</dbReference>
<evidence type="ECO:0000256" key="1">
    <source>
        <dbReference type="ARBA" id="ARBA00022722"/>
    </source>
</evidence>
<evidence type="ECO:0000256" key="3">
    <source>
        <dbReference type="ARBA" id="ARBA00022839"/>
    </source>
</evidence>
<keyword evidence="3" id="KW-0269">Exonuclease</keyword>
<dbReference type="InParanoid" id="A0A1Y1UCE4"/>
<dbReference type="STRING" id="4999.A0A1Y1UCE4"/>
<feature type="region of interest" description="Disordered" evidence="4">
    <location>
        <begin position="585"/>
        <end position="605"/>
    </location>
</feature>
<dbReference type="GO" id="GO:0036297">
    <property type="term" value="P:interstrand cross-link repair"/>
    <property type="evidence" value="ECO:0007669"/>
    <property type="project" value="TreeGrafter"/>
</dbReference>
<evidence type="ECO:0000313" key="6">
    <source>
        <dbReference type="Proteomes" id="UP000193218"/>
    </source>
</evidence>
<dbReference type="PANTHER" id="PTHR23240">
    <property type="entry name" value="DNA CROSS-LINK REPAIR PROTEIN PSO2/SNM1-RELATED"/>
    <property type="match status" value="1"/>
</dbReference>
<keyword evidence="1" id="KW-0540">Nuclease</keyword>
<proteinExistence type="predicted"/>
<evidence type="ECO:0000256" key="2">
    <source>
        <dbReference type="ARBA" id="ARBA00022801"/>
    </source>
</evidence>
<sequence length="641" mass="71900">MAGPWHGHLPEFPLIRVDCFTEPKGGPYLIPSINEDRSLGPLIQAPRAQVFLLTHVHSDHLTGLKGDNFHGQIICTPDSKRMLLKLQAEKERKYMASGIKEENKLKYSKLAREKRETVDGVQYYVDRIRSIEYGETIDLILGYEDGKPLIVSVTAFDANHCPGSAMFLITTPERAILHTGDIRADYRFLDALKVQSHPALKPFLTGERTLDRINLDTSAFIGTEDMPHKDDAIRELVDQIAWFPKDTVFFFNIWTWGWEDVIKRVSSAFDQPVCVDRYKHSVYRAIHDDPDLLDCTTLYPSATRFHACERYARCAVCRGSPERLVVTVTMSEVKDAAYELFKQDIRKQVDDASRGEYEWPKTLMCPVARHSPLPELQALVKLFKPRSLSPNTLQAMPSGLEYFALPELLGHCLTPTAAKQLERERDQWYAGRRMPGITMLDTIPFRRGDADVNPEQDLSSPVGCGRKAAMTNHMSRVGIMLGNVQESFGDLPPGIGERIVQAMGAGVVLAPPRSVIMENLDEGYDTDEERRTARRPSRAKMASSAIHSTNAVVGVANTASDLRPVARLKEGLVKDDPSVIKTRDAKWSKSWSTTPRSTSESVPRAKSPFLKERKFSRASFAVDRAHLRALIAVACPDGEEA</sequence>
<feature type="compositionally biased region" description="Polar residues" evidence="4">
    <location>
        <begin position="589"/>
        <end position="601"/>
    </location>
</feature>
<evidence type="ECO:0000313" key="5">
    <source>
        <dbReference type="EMBL" id="ORX34745.1"/>
    </source>
</evidence>
<dbReference type="GO" id="GO:0003684">
    <property type="term" value="F:damaged DNA binding"/>
    <property type="evidence" value="ECO:0007669"/>
    <property type="project" value="TreeGrafter"/>
</dbReference>
<dbReference type="Gene3D" id="3.60.15.10">
    <property type="entry name" value="Ribonuclease Z/Hydroxyacylglutathione hydrolase-like"/>
    <property type="match status" value="1"/>
</dbReference>
<dbReference type="GO" id="GO:0000723">
    <property type="term" value="P:telomere maintenance"/>
    <property type="evidence" value="ECO:0007669"/>
    <property type="project" value="TreeGrafter"/>
</dbReference>
<dbReference type="SUPFAM" id="SSF56281">
    <property type="entry name" value="Metallo-hydrolase/oxidoreductase"/>
    <property type="match status" value="1"/>
</dbReference>
<reference evidence="5 6" key="1">
    <citation type="submission" date="2017-03" db="EMBL/GenBank/DDBJ databases">
        <title>Widespread Adenine N6-methylation of Active Genes in Fungi.</title>
        <authorList>
            <consortium name="DOE Joint Genome Institute"/>
            <person name="Mondo S.J."/>
            <person name="Dannebaum R.O."/>
            <person name="Kuo R.C."/>
            <person name="Louie K.B."/>
            <person name="Bewick A.J."/>
            <person name="Labutti K."/>
            <person name="Haridas S."/>
            <person name="Kuo A."/>
            <person name="Salamov A."/>
            <person name="Ahrendt S.R."/>
            <person name="Lau R."/>
            <person name="Bowen B.P."/>
            <person name="Lipzen A."/>
            <person name="Sullivan W."/>
            <person name="Andreopoulos W.B."/>
            <person name="Clum A."/>
            <person name="Lindquist E."/>
            <person name="Daum C."/>
            <person name="Northen T.R."/>
            <person name="Ramamoorthy G."/>
            <person name="Schmitz R.J."/>
            <person name="Gryganskyi A."/>
            <person name="Culley D."/>
            <person name="Magnuson J."/>
            <person name="James T.Y."/>
            <person name="O'Malley M.A."/>
            <person name="Stajich J.E."/>
            <person name="Spatafora J.W."/>
            <person name="Visel A."/>
            <person name="Grigoriev I.V."/>
        </authorList>
    </citation>
    <scope>NUCLEOTIDE SEQUENCE [LARGE SCALE GENOMIC DNA]</scope>
    <source>
        <strain evidence="5 6">NRRL Y-17943</strain>
    </source>
</reference>
<dbReference type="GO" id="GO:0006303">
    <property type="term" value="P:double-strand break repair via nonhomologous end joining"/>
    <property type="evidence" value="ECO:0007669"/>
    <property type="project" value="TreeGrafter"/>
</dbReference>
<dbReference type="Proteomes" id="UP000193218">
    <property type="component" value="Unassembled WGS sequence"/>
</dbReference>
<accession>A0A1Y1UCE4</accession>